<proteinExistence type="predicted"/>
<dbReference type="EMBL" id="SNRW01020630">
    <property type="protein sequence ID" value="KAA6365276.1"/>
    <property type="molecule type" value="Genomic_DNA"/>
</dbReference>
<dbReference type="Proteomes" id="UP000324800">
    <property type="component" value="Unassembled WGS sequence"/>
</dbReference>
<evidence type="ECO:0000313" key="2">
    <source>
        <dbReference type="Proteomes" id="UP000324800"/>
    </source>
</evidence>
<sequence length="21" mass="2387">MKMTNIGLQIINSDSDKDYVT</sequence>
<evidence type="ECO:0000313" key="1">
    <source>
        <dbReference type="EMBL" id="KAA6365276.1"/>
    </source>
</evidence>
<comment type="caution">
    <text evidence="1">The sequence shown here is derived from an EMBL/GenBank/DDBJ whole genome shotgun (WGS) entry which is preliminary data.</text>
</comment>
<reference evidence="1 2" key="1">
    <citation type="submission" date="2019-03" db="EMBL/GenBank/DDBJ databases">
        <title>Single cell metagenomics reveals metabolic interactions within the superorganism composed of flagellate Streblomastix strix and complex community of Bacteroidetes bacteria on its surface.</title>
        <authorList>
            <person name="Treitli S.C."/>
            <person name="Kolisko M."/>
            <person name="Husnik F."/>
            <person name="Keeling P."/>
            <person name="Hampl V."/>
        </authorList>
    </citation>
    <scope>NUCLEOTIDE SEQUENCE [LARGE SCALE GENOMIC DNA]</scope>
    <source>
        <strain evidence="1">ST1C</strain>
    </source>
</reference>
<accession>A0A5J4U381</accession>
<dbReference type="AlphaFoldDB" id="A0A5J4U381"/>
<protein>
    <submittedName>
        <fullName evidence="1">Uncharacterized protein</fullName>
    </submittedName>
</protein>
<organism evidence="1 2">
    <name type="scientific">Streblomastix strix</name>
    <dbReference type="NCBI Taxonomy" id="222440"/>
    <lineage>
        <taxon>Eukaryota</taxon>
        <taxon>Metamonada</taxon>
        <taxon>Preaxostyla</taxon>
        <taxon>Oxymonadida</taxon>
        <taxon>Streblomastigidae</taxon>
        <taxon>Streblomastix</taxon>
    </lineage>
</organism>
<feature type="non-terminal residue" evidence="1">
    <location>
        <position position="21"/>
    </location>
</feature>
<name>A0A5J4U381_9EUKA</name>
<gene>
    <name evidence="1" type="ORF">EZS28_039197</name>
</gene>